<feature type="compositionally biased region" description="Polar residues" evidence="3">
    <location>
        <begin position="77"/>
        <end position="105"/>
    </location>
</feature>
<feature type="compositionally biased region" description="Low complexity" evidence="3">
    <location>
        <begin position="115"/>
        <end position="140"/>
    </location>
</feature>
<evidence type="ECO:0000256" key="2">
    <source>
        <dbReference type="SAM" id="Coils"/>
    </source>
</evidence>
<feature type="coiled-coil region" evidence="2">
    <location>
        <begin position="4"/>
        <end position="73"/>
    </location>
</feature>
<feature type="region of interest" description="Disordered" evidence="3">
    <location>
        <begin position="77"/>
        <end position="140"/>
    </location>
</feature>
<dbReference type="Pfam" id="PF01576">
    <property type="entry name" value="Myosin_tail_1"/>
    <property type="match status" value="1"/>
</dbReference>
<name>Q5DCD5_SCHJA</name>
<dbReference type="InterPro" id="IPR002928">
    <property type="entry name" value="Myosin_tail"/>
</dbReference>
<dbReference type="AlphaFoldDB" id="Q5DCD5"/>
<dbReference type="GO" id="GO:0016459">
    <property type="term" value="C:myosin complex"/>
    <property type="evidence" value="ECO:0007669"/>
    <property type="project" value="InterPro"/>
</dbReference>
<dbReference type="EMBL" id="AY814789">
    <property type="protein sequence ID" value="AAW26521.1"/>
    <property type="molecule type" value="mRNA"/>
</dbReference>
<feature type="domain" description="Myosin tail" evidence="4">
    <location>
        <begin position="2"/>
        <end position="71"/>
    </location>
</feature>
<dbReference type="SUPFAM" id="SSF58022">
    <property type="entry name" value="XRCC4, C-terminal oligomerization domain"/>
    <property type="match status" value="1"/>
</dbReference>
<reference evidence="5" key="1">
    <citation type="submission" date="2004-11" db="EMBL/GenBank/DDBJ databases">
        <title>The full-length cDNA sequences of Schistosoma japonicum genes.</title>
        <authorList>
            <person name="Han Z."/>
        </authorList>
    </citation>
    <scope>NUCLEOTIDE SEQUENCE</scope>
</reference>
<reference evidence="5" key="2">
    <citation type="journal article" date="2006" name="PLoS Pathog.">
        <title>New perspectives on host-parasite interplay by comparative transcriptomic and proteomic analyses of Schistosoma japonicum.</title>
        <authorList>
            <person name="Liu F."/>
            <person name="Lu J."/>
            <person name="Hu W."/>
            <person name="Wang S.Y."/>
            <person name="Cui S.J."/>
            <person name="Chi M."/>
            <person name="Yan Q."/>
            <person name="Wang X.R."/>
            <person name="Song H.D."/>
            <person name="Xu X.N."/>
            <person name="Wang J.J."/>
            <person name="Zhang X.L."/>
            <person name="Zhang X."/>
            <person name="Wang Z.Q."/>
            <person name="Xue C.L."/>
            <person name="Brindley P.J."/>
            <person name="McManus D.P."/>
            <person name="Yang P.Y."/>
            <person name="Feng Z."/>
            <person name="Chen Z."/>
            <person name="Han Z.G."/>
        </authorList>
    </citation>
    <scope>NUCLEOTIDE SEQUENCE</scope>
</reference>
<accession>Q5DCD5</accession>
<proteinExistence type="evidence at transcript level"/>
<sequence length="140" mass="15787">MLQNEDLKRCAESLKESFEKAQSSCKQNKREIAGLEEENARINAKCRRLQRDLEEVMEAKRIIERDLQNLRKLSRCTTRSNRQLPSMLSTRSSDGTPDENNSINELDSMASDFGNSGSVSQNTTTNNNNHASTMSSATEN</sequence>
<evidence type="ECO:0000256" key="3">
    <source>
        <dbReference type="SAM" id="MobiDB-lite"/>
    </source>
</evidence>
<protein>
    <submittedName>
        <fullName evidence="5">SJCHGC02547 protein</fullName>
    </submittedName>
</protein>
<evidence type="ECO:0000256" key="1">
    <source>
        <dbReference type="ARBA" id="ARBA00023054"/>
    </source>
</evidence>
<keyword evidence="1 2" id="KW-0175">Coiled coil</keyword>
<evidence type="ECO:0000259" key="4">
    <source>
        <dbReference type="Pfam" id="PF01576"/>
    </source>
</evidence>
<evidence type="ECO:0000313" key="5">
    <source>
        <dbReference type="EMBL" id="AAW26521.1"/>
    </source>
</evidence>
<organism evidence="5">
    <name type="scientific">Schistosoma japonicum</name>
    <name type="common">Blood fluke</name>
    <dbReference type="NCBI Taxonomy" id="6182"/>
    <lineage>
        <taxon>Eukaryota</taxon>
        <taxon>Metazoa</taxon>
        <taxon>Spiralia</taxon>
        <taxon>Lophotrochozoa</taxon>
        <taxon>Platyhelminthes</taxon>
        <taxon>Trematoda</taxon>
        <taxon>Digenea</taxon>
        <taxon>Strigeidida</taxon>
        <taxon>Schistosomatoidea</taxon>
        <taxon>Schistosomatidae</taxon>
        <taxon>Schistosoma</taxon>
    </lineage>
</organism>